<keyword evidence="5" id="KW-0498">Mitosis</keyword>
<dbReference type="AlphaFoldDB" id="A0A7H9B0B7"/>
<evidence type="ECO:0000313" key="11">
    <source>
        <dbReference type="EMBL" id="QLG71936.1"/>
    </source>
</evidence>
<dbReference type="GO" id="GO:0031262">
    <property type="term" value="C:Ndc80 complex"/>
    <property type="evidence" value="ECO:0007669"/>
    <property type="project" value="InterPro"/>
</dbReference>
<dbReference type="GO" id="GO:0051301">
    <property type="term" value="P:cell division"/>
    <property type="evidence" value="ECO:0007669"/>
    <property type="project" value="UniProtKB-KW"/>
</dbReference>
<evidence type="ECO:0000256" key="9">
    <source>
        <dbReference type="SAM" id="Coils"/>
    </source>
</evidence>
<keyword evidence="7" id="KW-0131">Cell cycle</keyword>
<organism evidence="11 12">
    <name type="scientific">Zygotorulaspora mrakii</name>
    <name type="common">Zygosaccharomyces mrakii</name>
    <dbReference type="NCBI Taxonomy" id="42260"/>
    <lineage>
        <taxon>Eukaryota</taxon>
        <taxon>Fungi</taxon>
        <taxon>Dikarya</taxon>
        <taxon>Ascomycota</taxon>
        <taxon>Saccharomycotina</taxon>
        <taxon>Saccharomycetes</taxon>
        <taxon>Saccharomycetales</taxon>
        <taxon>Saccharomycetaceae</taxon>
        <taxon>Zygotorulaspora</taxon>
    </lineage>
</organism>
<keyword evidence="3" id="KW-0158">Chromosome</keyword>
<dbReference type="EMBL" id="CP058606">
    <property type="protein sequence ID" value="QLG71936.1"/>
    <property type="molecule type" value="Genomic_DNA"/>
</dbReference>
<gene>
    <name evidence="11" type="ORF">HG535_0C02880</name>
</gene>
<evidence type="ECO:0000256" key="1">
    <source>
        <dbReference type="ARBA" id="ARBA00004584"/>
    </source>
</evidence>
<comment type="subcellular location">
    <subcellularLocation>
        <location evidence="1">Chromosome</location>
        <location evidence="1">Centromere</location>
    </subcellularLocation>
</comment>
<evidence type="ECO:0000256" key="5">
    <source>
        <dbReference type="ARBA" id="ARBA00022776"/>
    </source>
</evidence>
<feature type="coiled-coil region" evidence="9">
    <location>
        <begin position="196"/>
        <end position="283"/>
    </location>
</feature>
<dbReference type="KEGG" id="zmk:HG535_0C02880"/>
<evidence type="ECO:0000256" key="3">
    <source>
        <dbReference type="ARBA" id="ARBA00022454"/>
    </source>
</evidence>
<sequence>MSDDVFPLLDTSELAICLQSCDFSLATEESISRPTSKWMITLYKQIIDSFMGVSADAAMIREGGGQSYDGNQVGAEHRDYNEDDSPYSDTLQVLVLNKVCYKFFQNIGVTDFNILDLYKPDAQRTRRLLSAVVNYARFREERMFDCNRFISQTEALLGQLRSRFDDFNLLQQQIKQYEDDEKLVRTVVGVNDGDELKALEANNRNIEVQLKKLTQIQETLSIDYNNYKGEKQKLLKELESLGFQIVELESEREKLQRHSEANIEGLEKIIEELKDLLHTNKTKLSKLRSLQENLNISKLTFQRVIEELYDVLRIVTIELQEAHKKELGLEELKQQLTIRQDKMSSLLSSGVLTKVSLLQDQLDSSKTKLEELVQKSRTDYEHNSLEIKQLHRKYLDEVVPELQQTESRIENDILSGELKYFETKMQDLQAESQKEVDSVELEYSLLAGHINKYMKSMIENMSSE</sequence>
<evidence type="ECO:0000313" key="12">
    <source>
        <dbReference type="Proteomes" id="UP000509704"/>
    </source>
</evidence>
<dbReference type="GeneID" id="59235633"/>
<accession>A0A7H9B0B7</accession>
<keyword evidence="12" id="KW-1185">Reference proteome</keyword>
<keyword evidence="6 9" id="KW-0175">Coiled coil</keyword>
<dbReference type="RefSeq" id="XP_037143664.1">
    <property type="nucleotide sequence ID" value="XM_037287769.1"/>
</dbReference>
<comment type="similarity">
    <text evidence="2">Belongs to the NUF2 family.</text>
</comment>
<evidence type="ECO:0000256" key="4">
    <source>
        <dbReference type="ARBA" id="ARBA00022618"/>
    </source>
</evidence>
<evidence type="ECO:0000259" key="10">
    <source>
        <dbReference type="Pfam" id="PF03800"/>
    </source>
</evidence>
<proteinExistence type="inferred from homology"/>
<dbReference type="Gene3D" id="1.10.418.60">
    <property type="entry name" value="Ncd80 complex, Nuf2 subunit"/>
    <property type="match status" value="1"/>
</dbReference>
<keyword evidence="8" id="KW-0137">Centromere</keyword>
<name>A0A7H9B0B7_ZYGMR</name>
<dbReference type="InterPro" id="IPR038275">
    <property type="entry name" value="Nuf2_N_sf"/>
</dbReference>
<dbReference type="OrthoDB" id="8194677at2759"/>
<evidence type="ECO:0000256" key="8">
    <source>
        <dbReference type="ARBA" id="ARBA00023328"/>
    </source>
</evidence>
<keyword evidence="4" id="KW-0132">Cell division</keyword>
<evidence type="ECO:0000256" key="7">
    <source>
        <dbReference type="ARBA" id="ARBA00023306"/>
    </source>
</evidence>
<dbReference type="Pfam" id="PF03800">
    <property type="entry name" value="Nuf2"/>
    <property type="match status" value="1"/>
</dbReference>
<feature type="domain" description="Kinetochore protein Nuf2 N-terminal" evidence="10">
    <location>
        <begin position="4"/>
        <end position="154"/>
    </location>
</feature>
<dbReference type="InterPro" id="IPR005549">
    <property type="entry name" value="Kinetochore_Nuf2_N"/>
</dbReference>
<evidence type="ECO:0000256" key="2">
    <source>
        <dbReference type="ARBA" id="ARBA00005498"/>
    </source>
</evidence>
<evidence type="ECO:0000256" key="6">
    <source>
        <dbReference type="ARBA" id="ARBA00023054"/>
    </source>
</evidence>
<reference evidence="11 12" key="1">
    <citation type="submission" date="2020-07" db="EMBL/GenBank/DDBJ databases">
        <title>The yeast mating-type switching endonuclease HO is a domesticated member of an unorthodox homing genetic element family.</title>
        <authorList>
            <person name="Coughlan A.Y."/>
            <person name="Lombardi L."/>
            <person name="Braun-Galleani S."/>
            <person name="Martos A.R."/>
            <person name="Galeote V."/>
            <person name="Bigey F."/>
            <person name="Dequin S."/>
            <person name="Byrne K.P."/>
            <person name="Wolfe K.H."/>
        </authorList>
    </citation>
    <scope>NUCLEOTIDE SEQUENCE [LARGE SCALE GENOMIC DNA]</scope>
    <source>
        <strain evidence="11 12">NRRL Y-6702</strain>
    </source>
</reference>
<protein>
    <recommendedName>
        <fullName evidence="10">Kinetochore protein Nuf2 N-terminal domain-containing protein</fullName>
    </recommendedName>
</protein>
<dbReference type="Proteomes" id="UP000509704">
    <property type="component" value="Chromosome 3"/>
</dbReference>